<dbReference type="EMBL" id="KM923971">
    <property type="protein sequence ID" value="AJK27401.1"/>
    <property type="molecule type" value="Genomic_DNA"/>
</dbReference>
<dbReference type="Proteomes" id="UP000032126">
    <property type="component" value="Segment"/>
</dbReference>
<keyword evidence="3" id="KW-1185">Reference proteome</keyword>
<evidence type="ECO:0000313" key="2">
    <source>
        <dbReference type="EMBL" id="AJK27401.1"/>
    </source>
</evidence>
<proteinExistence type="predicted"/>
<evidence type="ECO:0000256" key="1">
    <source>
        <dbReference type="SAM" id="Coils"/>
    </source>
</evidence>
<protein>
    <submittedName>
        <fullName evidence="2">Uncharacterized protein</fullName>
    </submittedName>
</protein>
<keyword evidence="1" id="KW-0175">Coiled coil</keyword>
<evidence type="ECO:0000313" key="3">
    <source>
        <dbReference type="Proteomes" id="UP000032126"/>
    </source>
</evidence>
<dbReference type="GeneID" id="26639316"/>
<sequence>MHPATLHKIAQALNAMPFGAGITPKRSELMKIEDSDDLVDLLADYLPKLQARLEQHTQRYNQAESDLLKLQHDRDAVRRFFGADMTPAAVR</sequence>
<dbReference type="KEGG" id="vg:26639316"/>
<organism evidence="2 3">
    <name type="scientific">Mycobacterium phage Kratio</name>
    <dbReference type="NCBI Taxonomy" id="1606763"/>
    <lineage>
        <taxon>Viruses</taxon>
        <taxon>Duplodnaviria</taxon>
        <taxon>Heunggongvirae</taxon>
        <taxon>Uroviricota</taxon>
        <taxon>Caudoviricetes</taxon>
        <taxon>Weiservirinae</taxon>
        <taxon>Kratiovirus</taxon>
        <taxon>Kratiovirus kratio</taxon>
    </lineage>
</organism>
<gene>
    <name evidence="2" type="ORF">PBI_KRATIO_72</name>
</gene>
<reference evidence="2 3" key="1">
    <citation type="submission" date="2014-10" db="EMBL/GenBank/DDBJ databases">
        <authorList>
            <person name="Franco-Moreira L.J."/>
            <person name="Acosta-Bonilla D."/>
            <person name="Alvarado-Vega D.L."/>
            <person name="Berrios-Pagan L.R."/>
            <person name="Burgos-Santana G."/>
            <person name="Collazo-Rodriguez B.J."/>
            <person name="Cordero-Bernard G."/>
            <person name="Cotto-Rosario A."/>
            <person name="Dominguez-Rodriguez E."/>
            <person name="Figueroa-Negron P."/>
            <person name="Huertas-de-Jesus N.A."/>
            <person name="Leon-Rivera A."/>
            <person name="Llavona-Cartagena I.G."/>
            <person name="Machin-Rivera R."/>
            <person name="Maldonado-Rodriguez J.M."/>
            <person name="Maldonado-Vazquez N."/>
            <person name="Melendez-Rodriguez N."/>
            <person name="Merced-Carire N.D."/>
            <person name="Mora-Marrero P.M."/>
            <person name="Negron-Cruz N."/>
            <person name="Nieves-Mendez L."/>
            <person name="Pereira-Torres T.N."/>
            <person name="Perez-Otero J."/>
            <person name="Ramos-Gonzalez J."/>
            <person name="Ramos-Rivera M."/>
            <person name="Reyes-Aponte A.J."/>
            <person name="Rivera-Burgos M."/>
            <person name="Rodriguez-Arriaga L."/>
            <person name="Sanchez-Collazo M."/>
            <person name="Soto-Diaz O.R."/>
            <person name="Suarez-Marquez A.M."/>
            <person name="Velazquez-Fernandez A.L."/>
            <person name="Vives-Matos I."/>
            <person name="Rubin M.R."/>
            <person name="Vazquez E."/>
            <person name="Wang X."/>
            <person name="Crowell R."/>
            <person name="Bostrom M.A."/>
            <person name="Burke M."/>
            <person name="Wright G.M."/>
            <person name="Gregory S.G."/>
            <person name="Colman S.D."/>
            <person name="Anders K.R."/>
            <person name="Braun M.A."/>
            <person name="Delesalle V.A."/>
            <person name="Hughes L.E."/>
            <person name="Ware V.C."/>
            <person name="Bradley K.W."/>
            <person name="Barker L.P."/>
            <person name="Asai D.J."/>
            <person name="Bowman C.A."/>
            <person name="Russell D.A."/>
            <person name="Pope W.H."/>
            <person name="Jacobs-Sera D."/>
            <person name="Hendrix R.W."/>
            <person name="Hatfull G.F."/>
        </authorList>
    </citation>
    <scope>NUCLEOTIDE SEQUENCE [LARGE SCALE GENOMIC DNA]</scope>
</reference>
<feature type="coiled-coil region" evidence="1">
    <location>
        <begin position="46"/>
        <end position="73"/>
    </location>
</feature>
<name>A0A0C5AAM7_9CAUD</name>
<accession>A0A0C5AAM7</accession>
<dbReference type="RefSeq" id="YP_009212818.1">
    <property type="nucleotide sequence ID" value="NC_028947.1"/>
</dbReference>